<dbReference type="AlphaFoldDB" id="A0A2P2QTX8"/>
<feature type="region of interest" description="Disordered" evidence="1">
    <location>
        <begin position="9"/>
        <end position="34"/>
    </location>
</feature>
<organism evidence="2">
    <name type="scientific">Rhizophora mucronata</name>
    <name type="common">Asiatic mangrove</name>
    <dbReference type="NCBI Taxonomy" id="61149"/>
    <lineage>
        <taxon>Eukaryota</taxon>
        <taxon>Viridiplantae</taxon>
        <taxon>Streptophyta</taxon>
        <taxon>Embryophyta</taxon>
        <taxon>Tracheophyta</taxon>
        <taxon>Spermatophyta</taxon>
        <taxon>Magnoliopsida</taxon>
        <taxon>eudicotyledons</taxon>
        <taxon>Gunneridae</taxon>
        <taxon>Pentapetalae</taxon>
        <taxon>rosids</taxon>
        <taxon>fabids</taxon>
        <taxon>Malpighiales</taxon>
        <taxon>Rhizophoraceae</taxon>
        <taxon>Rhizophora</taxon>
    </lineage>
</organism>
<reference evidence="2" key="1">
    <citation type="submission" date="2018-02" db="EMBL/GenBank/DDBJ databases">
        <title>Rhizophora mucronata_Transcriptome.</title>
        <authorList>
            <person name="Meera S.P."/>
            <person name="Sreeshan A."/>
            <person name="Augustine A."/>
        </authorList>
    </citation>
    <scope>NUCLEOTIDE SEQUENCE</scope>
    <source>
        <tissue evidence="2">Leaf</tissue>
    </source>
</reference>
<protein>
    <submittedName>
        <fullName evidence="2">Uncharacterized protein</fullName>
    </submittedName>
</protein>
<accession>A0A2P2QTX8</accession>
<name>A0A2P2QTX8_RHIMU</name>
<proteinExistence type="predicted"/>
<evidence type="ECO:0000313" key="2">
    <source>
        <dbReference type="EMBL" id="MBX70479.1"/>
    </source>
</evidence>
<feature type="compositionally biased region" description="Basic and acidic residues" evidence="1">
    <location>
        <begin position="16"/>
        <end position="27"/>
    </location>
</feature>
<dbReference type="EMBL" id="GGEC01089995">
    <property type="protein sequence ID" value="MBX70479.1"/>
    <property type="molecule type" value="Transcribed_RNA"/>
</dbReference>
<evidence type="ECO:0000256" key="1">
    <source>
        <dbReference type="SAM" id="MobiDB-lite"/>
    </source>
</evidence>
<sequence>MIITLKRTGSKLNCPRMKEKPYQERENGQPYPPSAKLCQEKYTSHYLEKSSTRPIKEKI</sequence>